<dbReference type="InParanoid" id="J4IBQ0"/>
<organism evidence="2 3">
    <name type="scientific">Fibroporia radiculosa</name>
    <dbReference type="NCBI Taxonomy" id="599839"/>
    <lineage>
        <taxon>Eukaryota</taxon>
        <taxon>Fungi</taxon>
        <taxon>Dikarya</taxon>
        <taxon>Basidiomycota</taxon>
        <taxon>Agaricomycotina</taxon>
        <taxon>Agaricomycetes</taxon>
        <taxon>Polyporales</taxon>
        <taxon>Fibroporiaceae</taxon>
        <taxon>Fibroporia</taxon>
    </lineage>
</organism>
<dbReference type="InterPro" id="IPR039796">
    <property type="entry name" value="MIP18"/>
</dbReference>
<evidence type="ECO:0000313" key="3">
    <source>
        <dbReference type="Proteomes" id="UP000006352"/>
    </source>
</evidence>
<dbReference type="SUPFAM" id="SSF117916">
    <property type="entry name" value="Fe-S cluster assembly (FSCA) domain-like"/>
    <property type="match status" value="1"/>
</dbReference>
<dbReference type="RefSeq" id="XP_012184329.1">
    <property type="nucleotide sequence ID" value="XM_012328939.1"/>
</dbReference>
<comment type="similarity">
    <text evidence="1">Belongs to the MIP18 family.</text>
</comment>
<dbReference type="AlphaFoldDB" id="J4IBQ0"/>
<dbReference type="STRING" id="599839.J4IBQ0"/>
<dbReference type="PANTHER" id="PTHR12377">
    <property type="entry name" value="CYTOSOLIC IRON-SULFUR ASSEMBLY COMPONENT 2B-RELATED"/>
    <property type="match status" value="1"/>
</dbReference>
<dbReference type="HOGENOM" id="CLU_075876_3_1_1"/>
<accession>J4IBQ0</accession>
<dbReference type="FunCoup" id="J4IBQ0">
    <property type="interactions" value="262"/>
</dbReference>
<sequence>MSTEAFNPNPVVFATAKSSRPVPAYVKSNSLWLDDEECSTEGFDESNEIEEIDQDEIFGAFFRPLRARQLIRSISDPEHRNMSLEQLAVVSAPQITFDARSPNRLTVEFTPTVPHCGMSTFIGLSIRVRLLRSLPNRYKVDIRVKSGSHQSEHALNKQLNDKERVAAALENPALVEVLEQCLSTAGHESDTASV</sequence>
<dbReference type="EMBL" id="HE797177">
    <property type="protein sequence ID" value="CCM05046.1"/>
    <property type="molecule type" value="Genomic_DNA"/>
</dbReference>
<gene>
    <name evidence="2" type="ORF">FIBRA_07248</name>
</gene>
<name>J4IBQ0_9APHY</name>
<dbReference type="PANTHER" id="PTHR12377:SF0">
    <property type="entry name" value="CYTOSOLIC IRON-SULFUR ASSEMBLY COMPONENT 2B"/>
    <property type="match status" value="1"/>
</dbReference>
<keyword evidence="3" id="KW-1185">Reference proteome</keyword>
<evidence type="ECO:0000313" key="2">
    <source>
        <dbReference type="EMBL" id="CCM05046.1"/>
    </source>
</evidence>
<dbReference type="GeneID" id="24099957"/>
<dbReference type="Proteomes" id="UP000006352">
    <property type="component" value="Unassembled WGS sequence"/>
</dbReference>
<proteinExistence type="inferred from homology"/>
<evidence type="ECO:0000256" key="1">
    <source>
        <dbReference type="ARBA" id="ARBA00010381"/>
    </source>
</evidence>
<protein>
    <submittedName>
        <fullName evidence="2">Uncharacterized protein</fullName>
    </submittedName>
</protein>
<dbReference type="GO" id="GO:0051604">
    <property type="term" value="P:protein maturation"/>
    <property type="evidence" value="ECO:0007669"/>
    <property type="project" value="InterPro"/>
</dbReference>
<reference evidence="2 3" key="1">
    <citation type="journal article" date="2012" name="Appl. Environ. Microbiol.">
        <title>Short-read sequencing for genomic analysis of the brown rot fungus Fibroporia radiculosa.</title>
        <authorList>
            <person name="Tang J.D."/>
            <person name="Perkins A.D."/>
            <person name="Sonstegard T.S."/>
            <person name="Schroeder S.G."/>
            <person name="Burgess S.C."/>
            <person name="Diehl S.V."/>
        </authorList>
    </citation>
    <scope>NUCLEOTIDE SEQUENCE [LARGE SCALE GENOMIC DNA]</scope>
    <source>
        <strain evidence="2 3">TFFH 294</strain>
    </source>
</reference>
<dbReference type="Gene3D" id="3.30.300.130">
    <property type="entry name" value="Fe-S cluster assembly (FSCA)"/>
    <property type="match status" value="1"/>
</dbReference>
<dbReference type="Gene3D" id="6.10.250.1280">
    <property type="match status" value="1"/>
</dbReference>
<dbReference type="InterPro" id="IPR034904">
    <property type="entry name" value="FSCA_dom_sf"/>
</dbReference>
<dbReference type="OrthoDB" id="2746at2759"/>